<feature type="transmembrane region" description="Helical" evidence="8">
    <location>
        <begin position="130"/>
        <end position="151"/>
    </location>
</feature>
<keyword evidence="4" id="KW-1003">Cell membrane</keyword>
<reference evidence="9" key="1">
    <citation type="submission" date="2021-03" db="EMBL/GenBank/DDBJ databases">
        <title>Antimicrobial resistance genes in bacteria isolated from Japanese honey, and their potential for conferring macrolide and lincosamide resistance in the American foulbrood pathogen Paenibacillus larvae.</title>
        <authorList>
            <person name="Okamoto M."/>
            <person name="Kumagai M."/>
            <person name="Kanamori H."/>
            <person name="Takamatsu D."/>
        </authorList>
    </citation>
    <scope>NUCLEOTIDE SEQUENCE</scope>
    <source>
        <strain evidence="9">J27TS8</strain>
    </source>
</reference>
<dbReference type="FunFam" id="1.10.3470.10:FF:000001">
    <property type="entry name" value="Vitamin B12 ABC transporter permease BtuC"/>
    <property type="match status" value="1"/>
</dbReference>
<accession>A0A920BU44</accession>
<keyword evidence="5 8" id="KW-0812">Transmembrane</keyword>
<feature type="transmembrane region" description="Helical" evidence="8">
    <location>
        <begin position="251"/>
        <end position="277"/>
    </location>
</feature>
<organism evidence="9 10">
    <name type="scientific">Robertmurraya siralis</name>
    <dbReference type="NCBI Taxonomy" id="77777"/>
    <lineage>
        <taxon>Bacteria</taxon>
        <taxon>Bacillati</taxon>
        <taxon>Bacillota</taxon>
        <taxon>Bacilli</taxon>
        <taxon>Bacillales</taxon>
        <taxon>Bacillaceae</taxon>
        <taxon>Robertmurraya</taxon>
    </lineage>
</organism>
<keyword evidence="10" id="KW-1185">Reference proteome</keyword>
<comment type="similarity">
    <text evidence="2">Belongs to the binding-protein-dependent transport system permease family. FecCD subfamily.</text>
</comment>
<feature type="transmembrane region" description="Helical" evidence="8">
    <location>
        <begin position="73"/>
        <end position="93"/>
    </location>
</feature>
<evidence type="ECO:0000256" key="6">
    <source>
        <dbReference type="ARBA" id="ARBA00022989"/>
    </source>
</evidence>
<comment type="subcellular location">
    <subcellularLocation>
        <location evidence="1">Cell membrane</location>
        <topology evidence="1">Multi-pass membrane protein</topology>
    </subcellularLocation>
</comment>
<dbReference type="GO" id="GO:0005886">
    <property type="term" value="C:plasma membrane"/>
    <property type="evidence" value="ECO:0007669"/>
    <property type="project" value="UniProtKB-SubCell"/>
</dbReference>
<dbReference type="PANTHER" id="PTHR30472">
    <property type="entry name" value="FERRIC ENTEROBACTIN TRANSPORT SYSTEM PERMEASE PROTEIN"/>
    <property type="match status" value="1"/>
</dbReference>
<feature type="transmembrane region" description="Helical" evidence="8">
    <location>
        <begin position="289"/>
        <end position="309"/>
    </location>
</feature>
<dbReference type="EMBL" id="BORC01000004">
    <property type="protein sequence ID" value="GIN62598.1"/>
    <property type="molecule type" value="Genomic_DNA"/>
</dbReference>
<dbReference type="InterPro" id="IPR000522">
    <property type="entry name" value="ABC_transptr_permease_BtuC"/>
</dbReference>
<dbReference type="AlphaFoldDB" id="A0A920BU44"/>
<evidence type="ECO:0000256" key="1">
    <source>
        <dbReference type="ARBA" id="ARBA00004651"/>
    </source>
</evidence>
<dbReference type="GO" id="GO:0022857">
    <property type="term" value="F:transmembrane transporter activity"/>
    <property type="evidence" value="ECO:0007669"/>
    <property type="project" value="InterPro"/>
</dbReference>
<evidence type="ECO:0000256" key="5">
    <source>
        <dbReference type="ARBA" id="ARBA00022692"/>
    </source>
</evidence>
<keyword evidence="3" id="KW-0813">Transport</keyword>
<feature type="transmembrane region" description="Helical" evidence="8">
    <location>
        <begin position="105"/>
        <end position="124"/>
    </location>
</feature>
<evidence type="ECO:0000313" key="10">
    <source>
        <dbReference type="Proteomes" id="UP000682111"/>
    </source>
</evidence>
<keyword evidence="6 8" id="KW-1133">Transmembrane helix</keyword>
<feature type="transmembrane region" description="Helical" evidence="8">
    <location>
        <begin position="204"/>
        <end position="225"/>
    </location>
</feature>
<name>A0A920BU44_9BACI</name>
<feature type="transmembrane region" description="Helical" evidence="8">
    <location>
        <begin position="321"/>
        <end position="340"/>
    </location>
</feature>
<evidence type="ECO:0000313" key="9">
    <source>
        <dbReference type="EMBL" id="GIN62598.1"/>
    </source>
</evidence>
<sequence>MNERVYRSKREKVSFLIHLRELKVIAALILLLLVSFLIGLSAGGKWLSLEELSRVATGLANAEMNLVVLELRLPRIIVAMLAGASLSVAGAILQGIIRNPLASPDIIGISGGGSLAAIAYITLFSGKASIHFLPIAAFCGAGLISLVIYMLAWKKGISPVRLILIGIGISAITGALTMLMITLSPNASASQAYIWMTGSIYGSSWVNVLSLLPWSFVFIPLAFMYSRHLRLQELGDDVATALGSSVQQQRAVLLVISVALAGSSVAVAGAVGFVGLIGPHLARKLTGASNGSLMVASALTGALIVLLADTLARTVFLPKDIPVGVFTAAVGAPFFIYLLFRNRNN</sequence>
<evidence type="ECO:0000256" key="8">
    <source>
        <dbReference type="SAM" id="Phobius"/>
    </source>
</evidence>
<dbReference type="Proteomes" id="UP000682111">
    <property type="component" value="Unassembled WGS sequence"/>
</dbReference>
<dbReference type="PANTHER" id="PTHR30472:SF24">
    <property type="entry name" value="FERRIC ENTEROBACTIN TRANSPORT SYSTEM PERMEASE PROTEIN FEPG"/>
    <property type="match status" value="1"/>
</dbReference>
<evidence type="ECO:0000256" key="4">
    <source>
        <dbReference type="ARBA" id="ARBA00022475"/>
    </source>
</evidence>
<dbReference type="GO" id="GO:0033214">
    <property type="term" value="P:siderophore-iron import into cell"/>
    <property type="evidence" value="ECO:0007669"/>
    <property type="project" value="TreeGrafter"/>
</dbReference>
<keyword evidence="7 8" id="KW-0472">Membrane</keyword>
<dbReference type="InterPro" id="IPR037294">
    <property type="entry name" value="ABC_BtuC-like"/>
</dbReference>
<feature type="transmembrane region" description="Helical" evidence="8">
    <location>
        <begin position="163"/>
        <end position="184"/>
    </location>
</feature>
<evidence type="ECO:0000256" key="2">
    <source>
        <dbReference type="ARBA" id="ARBA00007935"/>
    </source>
</evidence>
<gene>
    <name evidence="9" type="primary">fecD_2</name>
    <name evidence="9" type="ORF">J27TS8_25910</name>
</gene>
<protein>
    <submittedName>
        <fullName evidence="9">Iron ABC transporter permease</fullName>
    </submittedName>
</protein>
<dbReference type="RefSeq" id="WP_212933872.1">
    <property type="nucleotide sequence ID" value="NZ_BORC01000004.1"/>
</dbReference>
<evidence type="ECO:0000256" key="3">
    <source>
        <dbReference type="ARBA" id="ARBA00022448"/>
    </source>
</evidence>
<dbReference type="CDD" id="cd06550">
    <property type="entry name" value="TM_ABC_iron-siderophores_like"/>
    <property type="match status" value="1"/>
</dbReference>
<proteinExistence type="inferred from homology"/>
<comment type="caution">
    <text evidence="9">The sequence shown here is derived from an EMBL/GenBank/DDBJ whole genome shotgun (WGS) entry which is preliminary data.</text>
</comment>
<dbReference type="Pfam" id="PF01032">
    <property type="entry name" value="FecCD"/>
    <property type="match status" value="1"/>
</dbReference>
<evidence type="ECO:0000256" key="7">
    <source>
        <dbReference type="ARBA" id="ARBA00023136"/>
    </source>
</evidence>
<dbReference type="Gene3D" id="1.10.3470.10">
    <property type="entry name" value="ABC transporter involved in vitamin B12 uptake, BtuC"/>
    <property type="match status" value="1"/>
</dbReference>
<feature type="transmembrane region" description="Helical" evidence="8">
    <location>
        <begin position="21"/>
        <end position="42"/>
    </location>
</feature>
<dbReference type="SUPFAM" id="SSF81345">
    <property type="entry name" value="ABC transporter involved in vitamin B12 uptake, BtuC"/>
    <property type="match status" value="1"/>
</dbReference>